<dbReference type="InterPro" id="IPR040390">
    <property type="entry name" value="TIFY/JAZ"/>
</dbReference>
<accession>A0AAD7QCW7</accession>
<sequence>MSTSSEYSEFSGQKSWEKTTFSQTCNLLSQYIKEKGTLGDLNLGMTCNTEGKGSSEMSRQTATTMNLFPVMEKSNDVSDRNMTAMTRSLSSMNLFPQQAACGAFPSKEDTPKMANSSVSKSSQMTILYAGQVIVFDDFPADKAKEIMMFASKGNSHSRNTFAPTLPQKLPAFAHNLAKTSVESSAAIPTSMTITPSIGNNLIQDSTLSLPRPIVHDLPIARKASLHRFLEKRKDRVASRAPYQASNMVSGPNKAAAESNSWLGLAAQF</sequence>
<dbReference type="PANTHER" id="PTHR33077">
    <property type="entry name" value="PROTEIN TIFY 4A-RELATED-RELATED"/>
    <property type="match status" value="1"/>
</dbReference>
<dbReference type="PANTHER" id="PTHR33077:SF140">
    <property type="entry name" value="PROTEIN TIFY 10B"/>
    <property type="match status" value="1"/>
</dbReference>
<dbReference type="GO" id="GO:0031347">
    <property type="term" value="P:regulation of defense response"/>
    <property type="evidence" value="ECO:0007669"/>
    <property type="project" value="UniProtKB-UniRule"/>
</dbReference>
<dbReference type="EMBL" id="JARAOO010000002">
    <property type="protein sequence ID" value="KAJ7979218.1"/>
    <property type="molecule type" value="Genomic_DNA"/>
</dbReference>
<dbReference type="GO" id="GO:2000022">
    <property type="term" value="P:regulation of jasmonic acid mediated signaling pathway"/>
    <property type="evidence" value="ECO:0007669"/>
    <property type="project" value="UniProtKB-UniRule"/>
</dbReference>
<dbReference type="KEGG" id="qsa:O6P43_002641"/>
<organism evidence="4 5">
    <name type="scientific">Quillaja saponaria</name>
    <name type="common">Soap bark tree</name>
    <dbReference type="NCBI Taxonomy" id="32244"/>
    <lineage>
        <taxon>Eukaryota</taxon>
        <taxon>Viridiplantae</taxon>
        <taxon>Streptophyta</taxon>
        <taxon>Embryophyta</taxon>
        <taxon>Tracheophyta</taxon>
        <taxon>Spermatophyta</taxon>
        <taxon>Magnoliopsida</taxon>
        <taxon>eudicotyledons</taxon>
        <taxon>Gunneridae</taxon>
        <taxon>Pentapetalae</taxon>
        <taxon>rosids</taxon>
        <taxon>fabids</taxon>
        <taxon>Fabales</taxon>
        <taxon>Quillajaceae</taxon>
        <taxon>Quillaja</taxon>
    </lineage>
</organism>
<keyword evidence="2" id="KW-0539">Nucleus</keyword>
<gene>
    <name evidence="4" type="ORF">O6P43_002641</name>
</gene>
<evidence type="ECO:0000256" key="2">
    <source>
        <dbReference type="RuleBase" id="RU369065"/>
    </source>
</evidence>
<keyword evidence="5" id="KW-1185">Reference proteome</keyword>
<keyword evidence="2" id="KW-1184">Jasmonic acid signaling pathway</keyword>
<protein>
    <recommendedName>
        <fullName evidence="2">Protein TIFY</fullName>
    </recommendedName>
    <alternativeName>
        <fullName evidence="2">Jasmonate ZIM domain-containing protein</fullName>
    </alternativeName>
</protein>
<evidence type="ECO:0000313" key="5">
    <source>
        <dbReference type="Proteomes" id="UP001163823"/>
    </source>
</evidence>
<dbReference type="GO" id="GO:0009611">
    <property type="term" value="P:response to wounding"/>
    <property type="evidence" value="ECO:0007669"/>
    <property type="project" value="UniProtKB-UniRule"/>
</dbReference>
<comment type="caution">
    <text evidence="4">The sequence shown here is derived from an EMBL/GenBank/DDBJ whole genome shotgun (WGS) entry which is preliminary data.</text>
</comment>
<comment type="domain">
    <text evidence="2">The jas domain is required for interaction with COI1.</text>
</comment>
<dbReference type="SMART" id="SM00979">
    <property type="entry name" value="TIFY"/>
    <property type="match status" value="1"/>
</dbReference>
<comment type="subcellular location">
    <subcellularLocation>
        <location evidence="2">Nucleus</location>
    </subcellularLocation>
</comment>
<dbReference type="InterPro" id="IPR018467">
    <property type="entry name" value="CCT_CS"/>
</dbReference>
<feature type="domain" description="Tify" evidence="3">
    <location>
        <begin position="117"/>
        <end position="152"/>
    </location>
</feature>
<name>A0AAD7QCW7_QUISA</name>
<proteinExistence type="inferred from homology"/>
<dbReference type="InterPro" id="IPR010399">
    <property type="entry name" value="Tify_dom"/>
</dbReference>
<dbReference type="GO" id="GO:0005634">
    <property type="term" value="C:nucleus"/>
    <property type="evidence" value="ECO:0007669"/>
    <property type="project" value="UniProtKB-SubCell"/>
</dbReference>
<dbReference type="PROSITE" id="PS51320">
    <property type="entry name" value="TIFY"/>
    <property type="match status" value="1"/>
</dbReference>
<evidence type="ECO:0000256" key="1">
    <source>
        <dbReference type="ARBA" id="ARBA00008614"/>
    </source>
</evidence>
<dbReference type="Pfam" id="PF09425">
    <property type="entry name" value="Jas_motif"/>
    <property type="match status" value="1"/>
</dbReference>
<dbReference type="Pfam" id="PF06200">
    <property type="entry name" value="tify"/>
    <property type="match status" value="1"/>
</dbReference>
<evidence type="ECO:0000313" key="4">
    <source>
        <dbReference type="EMBL" id="KAJ7979218.1"/>
    </source>
</evidence>
<dbReference type="AlphaFoldDB" id="A0AAD7QCW7"/>
<evidence type="ECO:0000259" key="3">
    <source>
        <dbReference type="PROSITE" id="PS51320"/>
    </source>
</evidence>
<comment type="function">
    <text evidence="2">Repressor of jasmonate responses.</text>
</comment>
<comment type="similarity">
    <text evidence="1 2">Belongs to the TIFY/JAZ family.</text>
</comment>
<dbReference type="Proteomes" id="UP001163823">
    <property type="component" value="Chromosome 2"/>
</dbReference>
<reference evidence="4" key="1">
    <citation type="journal article" date="2023" name="Science">
        <title>Elucidation of the pathway for biosynthesis of saponin adjuvants from the soapbark tree.</title>
        <authorList>
            <person name="Reed J."/>
            <person name="Orme A."/>
            <person name="El-Demerdash A."/>
            <person name="Owen C."/>
            <person name="Martin L.B.B."/>
            <person name="Misra R.C."/>
            <person name="Kikuchi S."/>
            <person name="Rejzek M."/>
            <person name="Martin A.C."/>
            <person name="Harkess A."/>
            <person name="Leebens-Mack J."/>
            <person name="Louveau T."/>
            <person name="Stephenson M.J."/>
            <person name="Osbourn A."/>
        </authorList>
    </citation>
    <scope>NUCLEOTIDE SEQUENCE</scope>
    <source>
        <strain evidence="4">S10</strain>
    </source>
</reference>